<organism evidence="2 3">
    <name type="scientific">Mycena chlorophos</name>
    <name type="common">Agaric fungus</name>
    <name type="synonym">Agaricus chlorophos</name>
    <dbReference type="NCBI Taxonomy" id="658473"/>
    <lineage>
        <taxon>Eukaryota</taxon>
        <taxon>Fungi</taxon>
        <taxon>Dikarya</taxon>
        <taxon>Basidiomycota</taxon>
        <taxon>Agaricomycotina</taxon>
        <taxon>Agaricomycetes</taxon>
        <taxon>Agaricomycetidae</taxon>
        <taxon>Agaricales</taxon>
        <taxon>Marasmiineae</taxon>
        <taxon>Mycenaceae</taxon>
        <taxon>Mycena</taxon>
    </lineage>
</organism>
<evidence type="ECO:0000313" key="2">
    <source>
        <dbReference type="EMBL" id="KAF7299819.1"/>
    </source>
</evidence>
<evidence type="ECO:0000256" key="1">
    <source>
        <dbReference type="SAM" id="MobiDB-lite"/>
    </source>
</evidence>
<feature type="region of interest" description="Disordered" evidence="1">
    <location>
        <begin position="1"/>
        <end position="132"/>
    </location>
</feature>
<protein>
    <submittedName>
        <fullName evidence="2">Uncharacterized protein</fullName>
    </submittedName>
</protein>
<keyword evidence="3" id="KW-1185">Reference proteome</keyword>
<gene>
    <name evidence="2" type="ORF">HMN09_00988600</name>
</gene>
<feature type="compositionally biased region" description="Basic and acidic residues" evidence="1">
    <location>
        <begin position="56"/>
        <end position="72"/>
    </location>
</feature>
<comment type="caution">
    <text evidence="2">The sequence shown here is derived from an EMBL/GenBank/DDBJ whole genome shotgun (WGS) entry which is preliminary data.</text>
</comment>
<proteinExistence type="predicted"/>
<dbReference type="EMBL" id="JACAZE010000014">
    <property type="protein sequence ID" value="KAF7299819.1"/>
    <property type="molecule type" value="Genomic_DNA"/>
</dbReference>
<feature type="compositionally biased region" description="Basic and acidic residues" evidence="1">
    <location>
        <begin position="97"/>
        <end position="109"/>
    </location>
</feature>
<reference evidence="2" key="1">
    <citation type="submission" date="2020-05" db="EMBL/GenBank/DDBJ databases">
        <title>Mycena genomes resolve the evolution of fungal bioluminescence.</title>
        <authorList>
            <person name="Tsai I.J."/>
        </authorList>
    </citation>
    <scope>NUCLEOTIDE SEQUENCE</scope>
    <source>
        <strain evidence="2">110903Hualien_Pintung</strain>
    </source>
</reference>
<feature type="compositionally biased region" description="Low complexity" evidence="1">
    <location>
        <begin position="1"/>
        <end position="11"/>
    </location>
</feature>
<accession>A0A8H6VZE2</accession>
<sequence length="243" mass="26216">MPSSASESSAKSHLKAAESPANVFAGNYDTIAGAEFGEPREAERFTAGSSLSRGPLKRENSDLRRAADRFGGTDDPSDFNTGAGDFNIGRTRVPASMKEKIRGNAEKLAGKGAPPSNPSPSPTHTPPPASIATHLSLPSLRALTHLSLSLLSFPAPALTDFFAGITQGTLLPELEVLLLHNAARCIETQRVADIVERRWRWQGGLSRIRHFEIGFRGKDVLEELPGVVEWMVRAGLKVKIEKI</sequence>
<name>A0A8H6VZE2_MYCCL</name>
<dbReference type="AlphaFoldDB" id="A0A8H6VZE2"/>
<evidence type="ECO:0000313" key="3">
    <source>
        <dbReference type="Proteomes" id="UP000613580"/>
    </source>
</evidence>
<dbReference type="Proteomes" id="UP000613580">
    <property type="component" value="Unassembled WGS sequence"/>
</dbReference>
<feature type="compositionally biased region" description="Pro residues" evidence="1">
    <location>
        <begin position="115"/>
        <end position="129"/>
    </location>
</feature>